<name>A0ABR2EGR0_9ROSI</name>
<comment type="caution">
    <text evidence="1">The sequence shown here is derived from an EMBL/GenBank/DDBJ whole genome shotgun (WGS) entry which is preliminary data.</text>
</comment>
<dbReference type="Proteomes" id="UP001472677">
    <property type="component" value="Unassembled WGS sequence"/>
</dbReference>
<evidence type="ECO:0000313" key="2">
    <source>
        <dbReference type="Proteomes" id="UP001472677"/>
    </source>
</evidence>
<accession>A0ABR2EGR0</accession>
<reference evidence="1 2" key="1">
    <citation type="journal article" date="2024" name="G3 (Bethesda)">
        <title>Genome assembly of Hibiscus sabdariffa L. provides insights into metabolisms of medicinal natural products.</title>
        <authorList>
            <person name="Kim T."/>
        </authorList>
    </citation>
    <scope>NUCLEOTIDE SEQUENCE [LARGE SCALE GENOMIC DNA]</scope>
    <source>
        <strain evidence="1">TK-2024</strain>
        <tissue evidence="1">Old leaves</tissue>
    </source>
</reference>
<keyword evidence="2" id="KW-1185">Reference proteome</keyword>
<protein>
    <submittedName>
        <fullName evidence="1">Uncharacterized protein</fullName>
    </submittedName>
</protein>
<gene>
    <name evidence="1" type="ORF">V6N12_048248</name>
</gene>
<proteinExistence type="predicted"/>
<organism evidence="1 2">
    <name type="scientific">Hibiscus sabdariffa</name>
    <name type="common">roselle</name>
    <dbReference type="NCBI Taxonomy" id="183260"/>
    <lineage>
        <taxon>Eukaryota</taxon>
        <taxon>Viridiplantae</taxon>
        <taxon>Streptophyta</taxon>
        <taxon>Embryophyta</taxon>
        <taxon>Tracheophyta</taxon>
        <taxon>Spermatophyta</taxon>
        <taxon>Magnoliopsida</taxon>
        <taxon>eudicotyledons</taxon>
        <taxon>Gunneridae</taxon>
        <taxon>Pentapetalae</taxon>
        <taxon>rosids</taxon>
        <taxon>malvids</taxon>
        <taxon>Malvales</taxon>
        <taxon>Malvaceae</taxon>
        <taxon>Malvoideae</taxon>
        <taxon>Hibiscus</taxon>
    </lineage>
</organism>
<sequence>MLLELEFGENKDMVYMIYSKVENKGNLVEVLNLNISDALKEDAIRGVTNRSPLHCKDFDTRTEHERYS</sequence>
<dbReference type="EMBL" id="JBBPBM010000013">
    <property type="protein sequence ID" value="KAK8561174.1"/>
    <property type="molecule type" value="Genomic_DNA"/>
</dbReference>
<evidence type="ECO:0000313" key="1">
    <source>
        <dbReference type="EMBL" id="KAK8561174.1"/>
    </source>
</evidence>